<keyword evidence="5 7" id="KW-0472">Membrane</keyword>
<dbReference type="InterPro" id="IPR002898">
    <property type="entry name" value="MotA_ExbB_proton_chnl"/>
</dbReference>
<dbReference type="STRING" id="1219080.VEZ01S_44_00410"/>
<feature type="transmembrane region" description="Helical" evidence="7">
    <location>
        <begin position="102"/>
        <end position="123"/>
    </location>
</feature>
<accession>U3CT38</accession>
<evidence type="ECO:0000256" key="3">
    <source>
        <dbReference type="ARBA" id="ARBA00022692"/>
    </source>
</evidence>
<keyword evidence="3 7" id="KW-0812">Transmembrane</keyword>
<proteinExistence type="inferred from homology"/>
<dbReference type="eggNOG" id="COG0811">
    <property type="taxonomic scope" value="Bacteria"/>
</dbReference>
<protein>
    <recommendedName>
        <fullName evidence="8">MotA/TolQ/ExbB proton channel domain-containing protein</fullName>
    </recommendedName>
</protein>
<dbReference type="Pfam" id="PF01618">
    <property type="entry name" value="MotA_ExbB"/>
    <property type="match status" value="1"/>
</dbReference>
<dbReference type="PANTHER" id="PTHR30625:SF18">
    <property type="entry name" value="TONB2 ENERGY TRANSDUCTION SYSTEM INNER MEMBRANE COMPONENT EXBB"/>
    <property type="match status" value="1"/>
</dbReference>
<keyword evidence="2" id="KW-1003">Cell membrane</keyword>
<evidence type="ECO:0000256" key="2">
    <source>
        <dbReference type="ARBA" id="ARBA00022475"/>
    </source>
</evidence>
<feature type="transmembrane region" description="Helical" evidence="7">
    <location>
        <begin position="30"/>
        <end position="56"/>
    </location>
</feature>
<keyword evidence="10" id="KW-1185">Reference proteome</keyword>
<dbReference type="GO" id="GO:0017038">
    <property type="term" value="P:protein import"/>
    <property type="evidence" value="ECO:0007669"/>
    <property type="project" value="TreeGrafter"/>
</dbReference>
<reference evidence="9 10" key="1">
    <citation type="submission" date="2013-09" db="EMBL/GenBank/DDBJ databases">
        <title>Whole genome shotgun sequence of Vibrio ezurae NBRC 102218.</title>
        <authorList>
            <person name="Yoshida I."/>
            <person name="Hosoyama A."/>
            <person name="Numata M."/>
            <person name="Hashimoto M."/>
            <person name="Hosoyama Y."/>
            <person name="Tsuchikane K."/>
            <person name="Noguchi M."/>
            <person name="Hirakata S."/>
            <person name="Ichikawa N."/>
            <person name="Ohji S."/>
            <person name="Yamazoe A."/>
            <person name="Fujita N."/>
        </authorList>
    </citation>
    <scope>NUCLEOTIDE SEQUENCE [LARGE SCALE GENOMIC DNA]</scope>
    <source>
        <strain evidence="9 10">NBRC 102218</strain>
    </source>
</reference>
<evidence type="ECO:0000313" key="9">
    <source>
        <dbReference type="EMBL" id="GAD80838.1"/>
    </source>
</evidence>
<evidence type="ECO:0000256" key="7">
    <source>
        <dbReference type="SAM" id="Phobius"/>
    </source>
</evidence>
<dbReference type="AlphaFoldDB" id="U3CT38"/>
<organism evidence="9 10">
    <name type="scientific">Vibrio ezurae NBRC 102218</name>
    <dbReference type="NCBI Taxonomy" id="1219080"/>
    <lineage>
        <taxon>Bacteria</taxon>
        <taxon>Pseudomonadati</taxon>
        <taxon>Pseudomonadota</taxon>
        <taxon>Gammaproteobacteria</taxon>
        <taxon>Vibrionales</taxon>
        <taxon>Vibrionaceae</taxon>
        <taxon>Vibrio</taxon>
    </lineage>
</organism>
<gene>
    <name evidence="9" type="ORF">VEZ01S_44_00410</name>
</gene>
<keyword evidence="6" id="KW-0813">Transport</keyword>
<keyword evidence="6" id="KW-0653">Protein transport</keyword>
<dbReference type="InterPro" id="IPR050790">
    <property type="entry name" value="ExbB/TolQ_transport"/>
</dbReference>
<comment type="caution">
    <text evidence="9">The sequence shown here is derived from an EMBL/GenBank/DDBJ whole genome shotgun (WGS) entry which is preliminary data.</text>
</comment>
<feature type="domain" description="MotA/TolQ/ExbB proton channel" evidence="8">
    <location>
        <begin position="83"/>
        <end position="177"/>
    </location>
</feature>
<evidence type="ECO:0000313" key="10">
    <source>
        <dbReference type="Proteomes" id="UP000016562"/>
    </source>
</evidence>
<dbReference type="RefSeq" id="WP_021714539.1">
    <property type="nucleotide sequence ID" value="NZ_BATM01000044.1"/>
</dbReference>
<evidence type="ECO:0000256" key="6">
    <source>
        <dbReference type="RuleBase" id="RU004057"/>
    </source>
</evidence>
<evidence type="ECO:0000256" key="4">
    <source>
        <dbReference type="ARBA" id="ARBA00022989"/>
    </source>
</evidence>
<dbReference type="GO" id="GO:0005886">
    <property type="term" value="C:plasma membrane"/>
    <property type="evidence" value="ECO:0007669"/>
    <property type="project" value="UniProtKB-SubCell"/>
</dbReference>
<evidence type="ECO:0000256" key="5">
    <source>
        <dbReference type="ARBA" id="ARBA00023136"/>
    </source>
</evidence>
<evidence type="ECO:0000256" key="1">
    <source>
        <dbReference type="ARBA" id="ARBA00004651"/>
    </source>
</evidence>
<dbReference type="EMBL" id="BATM01000044">
    <property type="protein sequence ID" value="GAD80838.1"/>
    <property type="molecule type" value="Genomic_DNA"/>
</dbReference>
<dbReference type="Proteomes" id="UP000016562">
    <property type="component" value="Unassembled WGS sequence"/>
</dbReference>
<dbReference type="PANTHER" id="PTHR30625">
    <property type="entry name" value="PROTEIN TOLQ"/>
    <property type="match status" value="1"/>
</dbReference>
<sequence>MSEMLAFLSQLTDLPIFGSIEQLMFRGGPVLWWLAFVMLIFWILVLDRVMYFVWVFPKYQQQWVQKWQQRSDRHSWFALCQREAWLSESELNLNRSLSLMKVLISLFPMLGLLGTVTGMISVFDVMAAQGNSEPRLMAAGISMATIPTMAGMVAALVSMFIYSRLCGLAERKQLHLERLLRTHNG</sequence>
<keyword evidence="4 7" id="KW-1133">Transmembrane helix</keyword>
<dbReference type="OrthoDB" id="4045at2"/>
<evidence type="ECO:0000259" key="8">
    <source>
        <dbReference type="Pfam" id="PF01618"/>
    </source>
</evidence>
<comment type="similarity">
    <text evidence="6">Belongs to the exbB/tolQ family.</text>
</comment>
<comment type="subcellular location">
    <subcellularLocation>
        <location evidence="1">Cell membrane</location>
        <topology evidence="1">Multi-pass membrane protein</topology>
    </subcellularLocation>
    <subcellularLocation>
        <location evidence="6">Membrane</location>
        <topology evidence="6">Multi-pass membrane protein</topology>
    </subcellularLocation>
</comment>
<feature type="transmembrane region" description="Helical" evidence="7">
    <location>
        <begin position="135"/>
        <end position="162"/>
    </location>
</feature>
<name>U3CT38_9VIBR</name>